<dbReference type="EMBL" id="QFNK01000188">
    <property type="protein sequence ID" value="PZO84104.1"/>
    <property type="molecule type" value="Genomic_DNA"/>
</dbReference>
<dbReference type="Proteomes" id="UP000249557">
    <property type="component" value="Unassembled WGS sequence"/>
</dbReference>
<accession>A0A2W4ZP31</accession>
<keyword evidence="1" id="KW-0472">Membrane</keyword>
<keyword evidence="1" id="KW-1133">Transmembrane helix</keyword>
<evidence type="ECO:0000313" key="3">
    <source>
        <dbReference type="Proteomes" id="UP000249557"/>
    </source>
</evidence>
<organism evidence="2 3">
    <name type="scientific">Micavibrio aeruginosavorus</name>
    <dbReference type="NCBI Taxonomy" id="349221"/>
    <lineage>
        <taxon>Bacteria</taxon>
        <taxon>Pseudomonadati</taxon>
        <taxon>Bdellovibrionota</taxon>
        <taxon>Bdellovibrionia</taxon>
        <taxon>Bdellovibrionales</taxon>
        <taxon>Pseudobdellovibrionaceae</taxon>
        <taxon>Micavibrio</taxon>
    </lineage>
</organism>
<name>A0A2W4ZP31_9BACT</name>
<protein>
    <submittedName>
        <fullName evidence="2">Uncharacterized protein</fullName>
    </submittedName>
</protein>
<comment type="caution">
    <text evidence="2">The sequence shown here is derived from an EMBL/GenBank/DDBJ whole genome shotgun (WGS) entry which is preliminary data.</text>
</comment>
<evidence type="ECO:0000256" key="1">
    <source>
        <dbReference type="SAM" id="Phobius"/>
    </source>
</evidence>
<sequence>MFHDNESRGAFRGAFFPAVKFSRLLFFPFGFYARRTRFILFFKKPANLCFSQELRRFSAINHAHFASGIKTDS</sequence>
<reference evidence="2 3" key="1">
    <citation type="submission" date="2017-08" db="EMBL/GenBank/DDBJ databases">
        <title>Infants hospitalized years apart are colonized by the same room-sourced microbial strains.</title>
        <authorList>
            <person name="Brooks B."/>
            <person name="Olm M.R."/>
            <person name="Firek B.A."/>
            <person name="Baker R."/>
            <person name="Thomas B.C."/>
            <person name="Morowitz M.J."/>
            <person name="Banfield J.F."/>
        </authorList>
    </citation>
    <scope>NUCLEOTIDE SEQUENCE [LARGE SCALE GENOMIC DNA]</scope>
    <source>
        <strain evidence="2">S2_018_000_R2_104</strain>
    </source>
</reference>
<proteinExistence type="predicted"/>
<feature type="transmembrane region" description="Helical" evidence="1">
    <location>
        <begin position="14"/>
        <end position="33"/>
    </location>
</feature>
<evidence type="ECO:0000313" key="2">
    <source>
        <dbReference type="EMBL" id="PZO84104.1"/>
    </source>
</evidence>
<gene>
    <name evidence="2" type="ORF">DI626_08580</name>
</gene>
<dbReference type="AlphaFoldDB" id="A0A2W4ZP31"/>
<keyword evidence="1" id="KW-0812">Transmembrane</keyword>